<evidence type="ECO:0000313" key="3">
    <source>
        <dbReference type="Proteomes" id="UP001054945"/>
    </source>
</evidence>
<dbReference type="Proteomes" id="UP001054945">
    <property type="component" value="Unassembled WGS sequence"/>
</dbReference>
<name>A0AAV4QCX0_CAEEX</name>
<feature type="region of interest" description="Disordered" evidence="1">
    <location>
        <begin position="62"/>
        <end position="84"/>
    </location>
</feature>
<proteinExistence type="predicted"/>
<dbReference type="AlphaFoldDB" id="A0AAV4QCX0"/>
<evidence type="ECO:0000313" key="2">
    <source>
        <dbReference type="EMBL" id="GIY05178.1"/>
    </source>
</evidence>
<reference evidence="2 3" key="1">
    <citation type="submission" date="2021-06" db="EMBL/GenBank/DDBJ databases">
        <title>Caerostris extrusa draft genome.</title>
        <authorList>
            <person name="Kono N."/>
            <person name="Arakawa K."/>
        </authorList>
    </citation>
    <scope>NUCLEOTIDE SEQUENCE [LARGE SCALE GENOMIC DNA]</scope>
</reference>
<keyword evidence="3" id="KW-1185">Reference proteome</keyword>
<organism evidence="2 3">
    <name type="scientific">Caerostris extrusa</name>
    <name type="common">Bark spider</name>
    <name type="synonym">Caerostris bankana</name>
    <dbReference type="NCBI Taxonomy" id="172846"/>
    <lineage>
        <taxon>Eukaryota</taxon>
        <taxon>Metazoa</taxon>
        <taxon>Ecdysozoa</taxon>
        <taxon>Arthropoda</taxon>
        <taxon>Chelicerata</taxon>
        <taxon>Arachnida</taxon>
        <taxon>Araneae</taxon>
        <taxon>Araneomorphae</taxon>
        <taxon>Entelegynae</taxon>
        <taxon>Araneoidea</taxon>
        <taxon>Araneidae</taxon>
        <taxon>Caerostris</taxon>
    </lineage>
</organism>
<sequence length="102" mass="11295">MDCTNAISWNSKNSFHLLPNIYMKAGGERNEVWGGGTFPPENSVASFPEEIGIESEIMKLKPGIEPRSRDAGEGEGGGRRNSERCSTNSIRELMVCLWYVEA</sequence>
<feature type="compositionally biased region" description="Basic and acidic residues" evidence="1">
    <location>
        <begin position="62"/>
        <end position="83"/>
    </location>
</feature>
<gene>
    <name evidence="2" type="ORF">CEXT_287531</name>
</gene>
<dbReference type="EMBL" id="BPLR01005815">
    <property type="protein sequence ID" value="GIY05178.1"/>
    <property type="molecule type" value="Genomic_DNA"/>
</dbReference>
<evidence type="ECO:0000256" key="1">
    <source>
        <dbReference type="SAM" id="MobiDB-lite"/>
    </source>
</evidence>
<comment type="caution">
    <text evidence="2">The sequence shown here is derived from an EMBL/GenBank/DDBJ whole genome shotgun (WGS) entry which is preliminary data.</text>
</comment>
<accession>A0AAV4QCX0</accession>
<protein>
    <submittedName>
        <fullName evidence="2">Uncharacterized protein</fullName>
    </submittedName>
</protein>